<reference evidence="12" key="1">
    <citation type="submission" date="2023-07" db="EMBL/GenBank/DDBJ databases">
        <title>Sorghum-associated microbial communities from plants grown in Nebraska, USA.</title>
        <authorList>
            <person name="Schachtman D."/>
        </authorList>
    </citation>
    <scope>NUCLEOTIDE SEQUENCE</scope>
    <source>
        <strain evidence="12">1457</strain>
    </source>
</reference>
<evidence type="ECO:0000259" key="11">
    <source>
        <dbReference type="PROSITE" id="PS50879"/>
    </source>
</evidence>
<dbReference type="InterPro" id="IPR050092">
    <property type="entry name" value="RNase_H"/>
</dbReference>
<dbReference type="PANTHER" id="PTHR10642">
    <property type="entry name" value="RIBONUCLEASE H1"/>
    <property type="match status" value="1"/>
</dbReference>
<dbReference type="EMBL" id="JAVDSW010000001">
    <property type="protein sequence ID" value="MDR6700724.1"/>
    <property type="molecule type" value="Genomic_DNA"/>
</dbReference>
<evidence type="ECO:0000256" key="6">
    <source>
        <dbReference type="ARBA" id="ARBA00022722"/>
    </source>
</evidence>
<evidence type="ECO:0000256" key="7">
    <source>
        <dbReference type="ARBA" id="ARBA00022723"/>
    </source>
</evidence>
<evidence type="ECO:0000256" key="3">
    <source>
        <dbReference type="ARBA" id="ARBA00005300"/>
    </source>
</evidence>
<dbReference type="GO" id="GO:0043137">
    <property type="term" value="P:DNA replication, removal of RNA primer"/>
    <property type="evidence" value="ECO:0007669"/>
    <property type="project" value="TreeGrafter"/>
</dbReference>
<protein>
    <recommendedName>
        <fullName evidence="5">ribonuclease H</fullName>
        <ecNumber evidence="5">3.1.26.4</ecNumber>
    </recommendedName>
</protein>
<dbReference type="RefSeq" id="WP_209689564.1">
    <property type="nucleotide sequence ID" value="NZ_JAGIPM010000004.1"/>
</dbReference>
<evidence type="ECO:0000256" key="1">
    <source>
        <dbReference type="ARBA" id="ARBA00000077"/>
    </source>
</evidence>
<dbReference type="GO" id="GO:0004523">
    <property type="term" value="F:RNA-DNA hybrid ribonuclease activity"/>
    <property type="evidence" value="ECO:0007669"/>
    <property type="project" value="UniProtKB-EC"/>
</dbReference>
<evidence type="ECO:0000256" key="4">
    <source>
        <dbReference type="ARBA" id="ARBA00011245"/>
    </source>
</evidence>
<keyword evidence="10" id="KW-0460">Magnesium</keyword>
<evidence type="ECO:0000256" key="5">
    <source>
        <dbReference type="ARBA" id="ARBA00012180"/>
    </source>
</evidence>
<accession>A0AAW8LP72</accession>
<comment type="subunit">
    <text evidence="4">Monomer.</text>
</comment>
<sequence>MARYLRKKGSKDFSPSRFAAGFHIFCDGAAIPNPGAGGWGVVVYEDGAEIATAHGGDYEATNNQMELVGLLNAIEKAKVLAGNPAVTIWSDSQYCVKGCNEWMPGWKAKGWFRAGENAEPKNRVVMNVELWKAIDEALSSAAGNISIRWVKGHCGVAGNEHADQLAEQGRQEAIDRSLDNSILGRTVRERRSIFEYDV</sequence>
<keyword evidence="6" id="KW-0540">Nuclease</keyword>
<dbReference type="Proteomes" id="UP001265315">
    <property type="component" value="Unassembled WGS sequence"/>
</dbReference>
<dbReference type="Gene3D" id="3.30.420.10">
    <property type="entry name" value="Ribonuclease H-like superfamily/Ribonuclease H"/>
    <property type="match status" value="1"/>
</dbReference>
<dbReference type="EC" id="3.1.26.4" evidence="5"/>
<evidence type="ECO:0000256" key="10">
    <source>
        <dbReference type="ARBA" id="ARBA00022842"/>
    </source>
</evidence>
<comment type="catalytic activity">
    <reaction evidence="1">
        <text>Endonucleolytic cleavage to 5'-phosphomonoester.</text>
        <dbReference type="EC" id="3.1.26.4"/>
    </reaction>
</comment>
<dbReference type="CDD" id="cd09278">
    <property type="entry name" value="RNase_HI_prokaryote_like"/>
    <property type="match status" value="1"/>
</dbReference>
<dbReference type="Pfam" id="PF00075">
    <property type="entry name" value="RNase_H"/>
    <property type="match status" value="1"/>
</dbReference>
<dbReference type="GO" id="GO:0003676">
    <property type="term" value="F:nucleic acid binding"/>
    <property type="evidence" value="ECO:0007669"/>
    <property type="project" value="InterPro"/>
</dbReference>
<dbReference type="InterPro" id="IPR012337">
    <property type="entry name" value="RNaseH-like_sf"/>
</dbReference>
<dbReference type="InterPro" id="IPR002156">
    <property type="entry name" value="RNaseH_domain"/>
</dbReference>
<organism evidence="12 13">
    <name type="scientific">Agrobacterium tumefaciens</name>
    <dbReference type="NCBI Taxonomy" id="358"/>
    <lineage>
        <taxon>Bacteria</taxon>
        <taxon>Pseudomonadati</taxon>
        <taxon>Pseudomonadota</taxon>
        <taxon>Alphaproteobacteria</taxon>
        <taxon>Hyphomicrobiales</taxon>
        <taxon>Rhizobiaceae</taxon>
        <taxon>Rhizobium/Agrobacterium group</taxon>
        <taxon>Agrobacterium</taxon>
        <taxon>Agrobacterium tumefaciens complex</taxon>
    </lineage>
</organism>
<evidence type="ECO:0000313" key="12">
    <source>
        <dbReference type="EMBL" id="MDR6700724.1"/>
    </source>
</evidence>
<comment type="caution">
    <text evidence="12">The sequence shown here is derived from an EMBL/GenBank/DDBJ whole genome shotgun (WGS) entry which is preliminary data.</text>
</comment>
<dbReference type="GO" id="GO:0046872">
    <property type="term" value="F:metal ion binding"/>
    <property type="evidence" value="ECO:0007669"/>
    <property type="project" value="UniProtKB-KW"/>
</dbReference>
<gene>
    <name evidence="12" type="ORF">J2W61_000552</name>
</gene>
<dbReference type="AlphaFoldDB" id="A0AAW8LP72"/>
<comment type="cofactor">
    <cofactor evidence="2">
        <name>Mg(2+)</name>
        <dbReference type="ChEBI" id="CHEBI:18420"/>
    </cofactor>
</comment>
<evidence type="ECO:0000256" key="9">
    <source>
        <dbReference type="ARBA" id="ARBA00022801"/>
    </source>
</evidence>
<name>A0AAW8LP72_AGRTU</name>
<dbReference type="SUPFAM" id="SSF53098">
    <property type="entry name" value="Ribonuclease H-like"/>
    <property type="match status" value="1"/>
</dbReference>
<keyword evidence="8" id="KW-0255">Endonuclease</keyword>
<dbReference type="PANTHER" id="PTHR10642:SF26">
    <property type="entry name" value="RIBONUCLEASE H1"/>
    <property type="match status" value="1"/>
</dbReference>
<dbReference type="InterPro" id="IPR022892">
    <property type="entry name" value="RNaseHI"/>
</dbReference>
<keyword evidence="7" id="KW-0479">Metal-binding</keyword>
<comment type="similarity">
    <text evidence="3">Belongs to the RNase H family.</text>
</comment>
<dbReference type="PROSITE" id="PS50879">
    <property type="entry name" value="RNASE_H_1"/>
    <property type="match status" value="1"/>
</dbReference>
<evidence type="ECO:0000256" key="2">
    <source>
        <dbReference type="ARBA" id="ARBA00001946"/>
    </source>
</evidence>
<proteinExistence type="inferred from homology"/>
<evidence type="ECO:0000256" key="8">
    <source>
        <dbReference type="ARBA" id="ARBA00022759"/>
    </source>
</evidence>
<dbReference type="InterPro" id="IPR036397">
    <property type="entry name" value="RNaseH_sf"/>
</dbReference>
<keyword evidence="9 12" id="KW-0378">Hydrolase</keyword>
<feature type="domain" description="RNase H type-1" evidence="11">
    <location>
        <begin position="18"/>
        <end position="171"/>
    </location>
</feature>
<evidence type="ECO:0000313" key="13">
    <source>
        <dbReference type="Proteomes" id="UP001265315"/>
    </source>
</evidence>